<dbReference type="InterPro" id="IPR050768">
    <property type="entry name" value="UPF0353/GerABKA_families"/>
</dbReference>
<feature type="transmembrane region" description="Helical" evidence="5">
    <location>
        <begin position="43"/>
        <end position="63"/>
    </location>
</feature>
<feature type="transmembrane region" description="Helical" evidence="5">
    <location>
        <begin position="12"/>
        <end position="31"/>
    </location>
</feature>
<proteinExistence type="predicted"/>
<evidence type="ECO:0000256" key="1">
    <source>
        <dbReference type="ARBA" id="ARBA00022475"/>
    </source>
</evidence>
<evidence type="ECO:0000256" key="5">
    <source>
        <dbReference type="SAM" id="Phobius"/>
    </source>
</evidence>
<sequence>MTWFKSFDTLDFILISIFIVFYILFIYKTLSKAKKLHTTANRVLAKLILRSLYFALFIIALLGPSFGKKTQEVETIGKDIYIAIDLSNSMNAHDIQPTRLEKIKFELKNIVESFKGDRIGLIIFSSEAFVQCPLTYDIGALNLFISTLNSSLVPKAGTDFEPPLSLALQKLTNDNSPSEENNAKVIVLISDGEDFGEQSKSTAEEISENGIKIFTLGVGSEEGSKIKQTRGYLTDKQGKNVVTKLNPVELKEIARIGNGNYFEINSSRSDVTKLINSIKSIKGKSRGKTKLEVSNNKYTYFLILAFILMVVDVMIPVQTIKLQ</sequence>
<dbReference type="AlphaFoldDB" id="A0AAE3XPF2"/>
<evidence type="ECO:0000259" key="6">
    <source>
        <dbReference type="PROSITE" id="PS50234"/>
    </source>
</evidence>
<keyword evidence="1" id="KW-1003">Cell membrane</keyword>
<gene>
    <name evidence="7" type="ORF">HNQ88_002672</name>
</gene>
<keyword evidence="2 5" id="KW-0812">Transmembrane</keyword>
<dbReference type="Pfam" id="PF00092">
    <property type="entry name" value="VWA"/>
    <property type="match status" value="1"/>
</dbReference>
<evidence type="ECO:0000256" key="4">
    <source>
        <dbReference type="ARBA" id="ARBA00023136"/>
    </source>
</evidence>
<dbReference type="PROSITE" id="PS50234">
    <property type="entry name" value="VWFA"/>
    <property type="match status" value="1"/>
</dbReference>
<evidence type="ECO:0000313" key="7">
    <source>
        <dbReference type="EMBL" id="MDR6239624.1"/>
    </source>
</evidence>
<evidence type="ECO:0000313" key="8">
    <source>
        <dbReference type="Proteomes" id="UP001185092"/>
    </source>
</evidence>
<keyword evidence="3 5" id="KW-1133">Transmembrane helix</keyword>
<evidence type="ECO:0000256" key="2">
    <source>
        <dbReference type="ARBA" id="ARBA00022692"/>
    </source>
</evidence>
<name>A0AAE3XPF2_9BACT</name>
<reference evidence="7" key="1">
    <citation type="submission" date="2023-07" db="EMBL/GenBank/DDBJ databases">
        <title>Genomic Encyclopedia of Type Strains, Phase IV (KMG-IV): sequencing the most valuable type-strain genomes for metagenomic binning, comparative biology and taxonomic classification.</title>
        <authorList>
            <person name="Goeker M."/>
        </authorList>
    </citation>
    <scope>NUCLEOTIDE SEQUENCE</scope>
    <source>
        <strain evidence="7">DSM 26174</strain>
    </source>
</reference>
<keyword evidence="4 5" id="KW-0472">Membrane</keyword>
<feature type="transmembrane region" description="Helical" evidence="5">
    <location>
        <begin position="298"/>
        <end position="317"/>
    </location>
</feature>
<dbReference type="InterPro" id="IPR036465">
    <property type="entry name" value="vWFA_dom_sf"/>
</dbReference>
<dbReference type="EMBL" id="JAVDQD010000003">
    <property type="protein sequence ID" value="MDR6239624.1"/>
    <property type="molecule type" value="Genomic_DNA"/>
</dbReference>
<dbReference type="Gene3D" id="3.40.50.410">
    <property type="entry name" value="von Willebrand factor, type A domain"/>
    <property type="match status" value="1"/>
</dbReference>
<keyword evidence="8" id="KW-1185">Reference proteome</keyword>
<dbReference type="RefSeq" id="WP_309939337.1">
    <property type="nucleotide sequence ID" value="NZ_AP025305.1"/>
</dbReference>
<dbReference type="PANTHER" id="PTHR22550:SF5">
    <property type="entry name" value="LEUCINE ZIPPER PROTEIN 4"/>
    <property type="match status" value="1"/>
</dbReference>
<dbReference type="InterPro" id="IPR002035">
    <property type="entry name" value="VWF_A"/>
</dbReference>
<protein>
    <submittedName>
        <fullName evidence="7">Ca-activated chloride channel family protein</fullName>
    </submittedName>
</protein>
<dbReference type="Proteomes" id="UP001185092">
    <property type="component" value="Unassembled WGS sequence"/>
</dbReference>
<dbReference type="SMART" id="SM00327">
    <property type="entry name" value="VWA"/>
    <property type="match status" value="1"/>
</dbReference>
<organism evidence="7 8">
    <name type="scientific">Aureibacter tunicatorum</name>
    <dbReference type="NCBI Taxonomy" id="866807"/>
    <lineage>
        <taxon>Bacteria</taxon>
        <taxon>Pseudomonadati</taxon>
        <taxon>Bacteroidota</taxon>
        <taxon>Cytophagia</taxon>
        <taxon>Cytophagales</taxon>
        <taxon>Persicobacteraceae</taxon>
        <taxon>Aureibacter</taxon>
    </lineage>
</organism>
<accession>A0AAE3XPF2</accession>
<evidence type="ECO:0000256" key="3">
    <source>
        <dbReference type="ARBA" id="ARBA00022989"/>
    </source>
</evidence>
<feature type="domain" description="VWFA" evidence="6">
    <location>
        <begin position="79"/>
        <end position="278"/>
    </location>
</feature>
<dbReference type="SUPFAM" id="SSF53300">
    <property type="entry name" value="vWA-like"/>
    <property type="match status" value="1"/>
</dbReference>
<comment type="caution">
    <text evidence="7">The sequence shown here is derived from an EMBL/GenBank/DDBJ whole genome shotgun (WGS) entry which is preliminary data.</text>
</comment>
<dbReference type="PANTHER" id="PTHR22550">
    <property type="entry name" value="SPORE GERMINATION PROTEIN"/>
    <property type="match status" value="1"/>
</dbReference>